<dbReference type="GO" id="GO:0016020">
    <property type="term" value="C:membrane"/>
    <property type="evidence" value="ECO:0007669"/>
    <property type="project" value="InterPro"/>
</dbReference>
<dbReference type="Proteomes" id="UP000243077">
    <property type="component" value="Chromosome"/>
</dbReference>
<keyword evidence="1" id="KW-0808">Transferase</keyword>
<sequence>MGNHQVVDVALVHDEAELLAFRVAYMDPMISHHIFVEANVTHRGRARAFSLTDIWPGPLPPNVQVVRIEIPTAVIECHDRWAIEEYSRQWAMSYACYNYPEATIVISDADEVPSRDQLEKLPDATKRFGRIALPMVTSYRHLNWVEHCGLATWKKARAFAAADYHHAMRFRRAHPLAALTGQHFRYLGYRADRVNLKHQDFAHEEFDRGLFAHKTALRLSEEFVLSTLPSTDKWGCGVLRVQGPHQLTGPATQLLQTRPDFMEERQHIPGIVNRVAAATRLARNFSPPSNKSVAEDLPTSNRHDFFEAVRRQLLVISGLGVFIRTLRRVLTTRPSGQGRSITDIARGVNRFGDWGMTSAAPVENFQIMSVK</sequence>
<protein>
    <submittedName>
        <fullName evidence="1">Glycosyltransferase family 17 protein</fullName>
    </submittedName>
</protein>
<dbReference type="EMBL" id="CP026923">
    <property type="protein sequence ID" value="AVG23029.1"/>
    <property type="molecule type" value="Genomic_DNA"/>
</dbReference>
<dbReference type="Pfam" id="PF04724">
    <property type="entry name" value="Glyco_transf_17"/>
    <property type="match status" value="1"/>
</dbReference>
<keyword evidence="2" id="KW-1185">Reference proteome</keyword>
<accession>A0A2L2BMY5</accession>
<dbReference type="AlphaFoldDB" id="A0A2L2BMY5"/>
<evidence type="ECO:0000313" key="1">
    <source>
        <dbReference type="EMBL" id="AVG23029.1"/>
    </source>
</evidence>
<evidence type="ECO:0000313" key="2">
    <source>
        <dbReference type="Proteomes" id="UP000243077"/>
    </source>
</evidence>
<dbReference type="InterPro" id="IPR006813">
    <property type="entry name" value="Glyco_trans_17"/>
</dbReference>
<dbReference type="KEGG" id="psai:C3B54_1118"/>
<reference evidence="1 2" key="1">
    <citation type="submission" date="2018-02" db="EMBL/GenBank/DDBJ databases">
        <title>Complete genome of the streamlined marine actinobacterium Pontimonas salivibrio CL-TW6 adapted to coastal planktonic lifestype.</title>
        <authorList>
            <person name="Cho B.C."/>
            <person name="Hardies S.C."/>
            <person name="Jang G.I."/>
            <person name="Hwang C.Y."/>
        </authorList>
    </citation>
    <scope>NUCLEOTIDE SEQUENCE [LARGE SCALE GENOMIC DNA]</scope>
    <source>
        <strain evidence="1 2">CL-TW6</strain>
    </source>
</reference>
<name>A0A2L2BMY5_9MICO</name>
<dbReference type="OrthoDB" id="7391526at2"/>
<organism evidence="1 2">
    <name type="scientific">Pontimonas salivibrio</name>
    <dbReference type="NCBI Taxonomy" id="1159327"/>
    <lineage>
        <taxon>Bacteria</taxon>
        <taxon>Bacillati</taxon>
        <taxon>Actinomycetota</taxon>
        <taxon>Actinomycetes</taxon>
        <taxon>Micrococcales</taxon>
        <taxon>Microbacteriaceae</taxon>
        <taxon>Pontimonas</taxon>
    </lineage>
</organism>
<proteinExistence type="predicted"/>
<gene>
    <name evidence="1" type="ORF">C3B54_1118</name>
</gene>
<dbReference type="RefSeq" id="WP_104912698.1">
    <property type="nucleotide sequence ID" value="NZ_CP026923.1"/>
</dbReference>
<dbReference type="GO" id="GO:0003830">
    <property type="term" value="F:beta-1,4-mannosylglycoprotein 4-beta-N-acetylglucosaminyltransferase activity"/>
    <property type="evidence" value="ECO:0007669"/>
    <property type="project" value="InterPro"/>
</dbReference>